<evidence type="ECO:0000313" key="3">
    <source>
        <dbReference type="Proteomes" id="UP000008812"/>
    </source>
</evidence>
<gene>
    <name evidence="2" type="ordered locus">MARTH_orf846</name>
</gene>
<evidence type="ECO:0000256" key="1">
    <source>
        <dbReference type="SAM" id="Phobius"/>
    </source>
</evidence>
<dbReference type="EMBL" id="CP001047">
    <property type="protein sequence ID" value="ACF07566.1"/>
    <property type="molecule type" value="Genomic_DNA"/>
</dbReference>
<reference evidence="2 3" key="1">
    <citation type="journal article" date="2008" name="Infect. Immun.">
        <title>Genome of Mycoplasma arthritidis.</title>
        <authorList>
            <person name="Dybvig K."/>
            <person name="Zuhua C."/>
            <person name="Lao P."/>
            <person name="Jordan D.S."/>
            <person name="French C.T."/>
            <person name="Tu A.H."/>
            <person name="Loraine A.E."/>
        </authorList>
    </citation>
    <scope>NUCLEOTIDE SEQUENCE [LARGE SCALE GENOMIC DNA]</scope>
    <source>
        <strain evidence="2 3">158L3-1</strain>
    </source>
</reference>
<dbReference type="Proteomes" id="UP000008812">
    <property type="component" value="Chromosome"/>
</dbReference>
<dbReference type="HOGENOM" id="CLU_527664_0_0_14"/>
<keyword evidence="3" id="KW-1185">Reference proteome</keyword>
<evidence type="ECO:0000313" key="2">
    <source>
        <dbReference type="EMBL" id="ACF07566.1"/>
    </source>
</evidence>
<sequence>MQPRIIFIPLIIIFISLIILVIFVMARKKHESLPTYKNTIILNIDLEKKRLKITGNIKYKNVLLPHFLKATGISIFKWITIADFIKIFNKNDQVILSDVFNNQQKNSKLNMIVENEKESYYLTLLIEEIENKNFLGTLKWSLQNPNLAKIKTSELDEQYIAILKKSPNDLLYLKMNPHYIGSINSLTNKLAAFLATKNASDVLSLNLLSNTSAVFLEVPASLNKIQQELIFKKINDNNDALLRFVEKVVYIPKNLIANIKNHNKFECLISYLNQYNFNTQEQRHFVQNEILKQEEYTKFENKYQLGLKAIKRDLHFEEIDIFNSKNELVDLKLISPVMITRKRTKNFISNFANTNLINKLEMALLNKFLLASVEEKNYERIMCISEPNFVSLNDNLIKKISTQFPNVIQAITINSIDSSTYLIKRFNTLASRGVKMALKVSEFSNQIREIINESEFKYLIISKQMITKLTNSRNWLELNLLIKACEQHDKKIPIIYEITNQNDNVQLMQIKYSDTMYIKVE</sequence>
<evidence type="ECO:0008006" key="4">
    <source>
        <dbReference type="Google" id="ProtNLM"/>
    </source>
</evidence>
<name>B3PNG4_META1</name>
<dbReference type="AlphaFoldDB" id="B3PNG4"/>
<proteinExistence type="predicted"/>
<feature type="transmembrane region" description="Helical" evidence="1">
    <location>
        <begin position="6"/>
        <end position="26"/>
    </location>
</feature>
<dbReference type="KEGG" id="mat:MARTH_orf846"/>
<accession>B3PNG4</accession>
<organism evidence="2 3">
    <name type="scientific">Metamycoplasma arthritidis (strain 158L3-1)</name>
    <name type="common">Mycoplasma arthritidis</name>
    <dbReference type="NCBI Taxonomy" id="243272"/>
    <lineage>
        <taxon>Bacteria</taxon>
        <taxon>Bacillati</taxon>
        <taxon>Mycoplasmatota</taxon>
        <taxon>Mycoplasmoidales</taxon>
        <taxon>Metamycoplasmataceae</taxon>
        <taxon>Metamycoplasma</taxon>
    </lineage>
</organism>
<keyword evidence="1" id="KW-1133">Transmembrane helix</keyword>
<dbReference type="NCBIfam" id="NF045955">
    <property type="entry name" value="MHO_4530_fam"/>
    <property type="match status" value="1"/>
</dbReference>
<protein>
    <recommendedName>
        <fullName evidence="4">EAL domain-containing protein</fullName>
    </recommendedName>
</protein>
<keyword evidence="1" id="KW-0472">Membrane</keyword>
<dbReference type="STRING" id="243272.MARTH_orf846"/>
<keyword evidence="1" id="KW-0812">Transmembrane</keyword>